<feature type="compositionally biased region" description="Basic residues" evidence="2">
    <location>
        <begin position="1198"/>
        <end position="1210"/>
    </location>
</feature>
<name>A0A914HAW3_GLORO</name>
<protein>
    <submittedName>
        <fullName evidence="5">ELM2 domain-containing protein</fullName>
    </submittedName>
</protein>
<keyword evidence="1" id="KW-0539">Nucleus</keyword>
<feature type="region of interest" description="Disordered" evidence="2">
    <location>
        <begin position="1174"/>
        <end position="1212"/>
    </location>
</feature>
<reference evidence="5" key="1">
    <citation type="submission" date="2022-11" db="UniProtKB">
        <authorList>
            <consortium name="WormBaseParasite"/>
        </authorList>
    </citation>
    <scope>IDENTIFICATION</scope>
</reference>
<feature type="region of interest" description="Disordered" evidence="2">
    <location>
        <begin position="764"/>
        <end position="795"/>
    </location>
</feature>
<dbReference type="PROSITE" id="PS51156">
    <property type="entry name" value="ELM2"/>
    <property type="match status" value="1"/>
</dbReference>
<dbReference type="SMART" id="SM00717">
    <property type="entry name" value="SANT"/>
    <property type="match status" value="2"/>
</dbReference>
<dbReference type="InterPro" id="IPR000949">
    <property type="entry name" value="ELM2_dom"/>
</dbReference>
<dbReference type="PANTHER" id="PTHR24330:SF10">
    <property type="entry name" value="HOMEOBOX PROTEIN B-H1-RELATED"/>
    <property type="match status" value="1"/>
</dbReference>
<feature type="region of interest" description="Disordered" evidence="2">
    <location>
        <begin position="23"/>
        <end position="60"/>
    </location>
</feature>
<dbReference type="WBParaSite" id="Gr19_v10_g15403.t1">
    <property type="protein sequence ID" value="Gr19_v10_g15403.t1"/>
    <property type="gene ID" value="Gr19_v10_g15403"/>
</dbReference>
<dbReference type="InterPro" id="IPR001005">
    <property type="entry name" value="SANT/Myb"/>
</dbReference>
<feature type="domain" description="ELM2" evidence="3">
    <location>
        <begin position="753"/>
        <end position="859"/>
    </location>
</feature>
<evidence type="ECO:0000256" key="1">
    <source>
        <dbReference type="ARBA" id="ARBA00023242"/>
    </source>
</evidence>
<feature type="compositionally biased region" description="Low complexity" evidence="2">
    <location>
        <begin position="771"/>
        <end position="782"/>
    </location>
</feature>
<dbReference type="PANTHER" id="PTHR24330">
    <property type="entry name" value="HOMEOBOX PROTEIN BARH-LIKE"/>
    <property type="match status" value="1"/>
</dbReference>
<evidence type="ECO:0000256" key="2">
    <source>
        <dbReference type="SAM" id="MobiDB-lite"/>
    </source>
</evidence>
<dbReference type="Proteomes" id="UP000887572">
    <property type="component" value="Unplaced"/>
</dbReference>
<keyword evidence="4" id="KW-1185">Reference proteome</keyword>
<accession>A0A914HAW3</accession>
<organism evidence="4 5">
    <name type="scientific">Globodera rostochiensis</name>
    <name type="common">Golden nematode worm</name>
    <name type="synonym">Heterodera rostochiensis</name>
    <dbReference type="NCBI Taxonomy" id="31243"/>
    <lineage>
        <taxon>Eukaryota</taxon>
        <taxon>Metazoa</taxon>
        <taxon>Ecdysozoa</taxon>
        <taxon>Nematoda</taxon>
        <taxon>Chromadorea</taxon>
        <taxon>Rhabditida</taxon>
        <taxon>Tylenchina</taxon>
        <taxon>Tylenchomorpha</taxon>
        <taxon>Tylenchoidea</taxon>
        <taxon>Heteroderidae</taxon>
        <taxon>Heteroderinae</taxon>
        <taxon>Globodera</taxon>
    </lineage>
</organism>
<dbReference type="Gene3D" id="1.20.58.1880">
    <property type="match status" value="1"/>
</dbReference>
<sequence length="1283" mass="140289">MSNSVIVKTEENDHYQHNSAATARQLTESADAPVNNETQPKLLSPPPPASSTAGEPPTRVAPAAISQPAQNAKKLRFVQTAATAQQLVQSAKKLPVVVPRLSHAVSSQLRPDQQQQQRPPRLLGNFHRILRTPTRVFRVVTPSGGCGGGAGSNQQCKQNIGTGNCQPAPPAVAMNVSATAPVAATATETATNATTAAAATVTASTTTSTKTIWKMRLNGKQEVKAYADKKCPPSILHAGQGALDNFDLCPWDILTGDLCPWDILTGDLCPWDILTGDLCPWDILTGDLCPWDILTGDLCPWDILTGDLCPWDILTGDLCPWDILTGDLCPWDILTGDLCPWDILTGDLCPWDILTGDLCPWDILTGDLCPWDILTGDLCPWDILTGDLCPWDILTGDLCPWDILTGDLCPWDILTGDLCPWDILTGDLCPWDILTGDLCPWDILTGDLCPWDILTGDLCPWDILTGDLCPWDILTGDFCPWDILFAGHFDRGFFERFSVRGQNERFSIGGHFIRLLIACHFKPPTFLQHWPKVSPSQRAPHIAMSSPRHPSYIIRAQASDGQQKPKQQQQQQTEQPNNFLGMDIEGNETKKQQQKQKEAFVPVKAPSSATTVTTSPAAAVVTVVAPYTVMATSPPGSSATVSLASAQAACTSAAATTSGEIAAGDALVAVMDSTGLRRSQRKAGGSNGGAAGLLTMAGTSTKDELRRNDSGGAVSDVLAAVRPKRMSILNKQLNYADGEESEGSGIVPTARPSQIGVGQQFQAELPEDGDQQQQQQRPQAVQTTPNASSSSRGDLVDRDECLWSSTEFANTKLIELKDLEVFCDVVRRHSKLDIEKALHLLNSSSFSQPFALCNLEKFACSNGKKATKWPESMDEQLIDLLNKHGKNFGKIAKNLSGEWNGPQAELVRRYYALKSERCFSSNSAQFVRCPHIKILGPPVEQSDRRPVARTKCANCTQKLWRDPKTVGAEWRGRRRPPVLCPPCELYARKQKMHRPAQLLLEDDSNYDVKAQKPAPPDARHDDGNAVNGGGGGTVAEDAPRQQQRRQRHDDCKCMLARAVATRVQQQQLAQLQRRRSLDIIKQELPSTPEGTTNGVAEAEVQNDDDNNDSGWPDEMKQRCAKAFLTEGKNFEAIAASLGGTKSADDIADFYSEHQFTLRLDYIISLHARAKNDERNVPTLRATARNGQQKQQQKAKALAGKKRKKNKKVPPVKKVIAKREIVGKRGECVRQAETGRNSVEREETAQNQQQQANGAGGGEEMTAFDEFLAAFDRNRKRNDNDGTH</sequence>
<dbReference type="InterPro" id="IPR052145">
    <property type="entry name" value="Mediator/Homeobox_domain"/>
</dbReference>
<dbReference type="GO" id="GO:0000977">
    <property type="term" value="F:RNA polymerase II transcription regulatory region sequence-specific DNA binding"/>
    <property type="evidence" value="ECO:0007669"/>
    <property type="project" value="TreeGrafter"/>
</dbReference>
<dbReference type="CDD" id="cd00167">
    <property type="entry name" value="SANT"/>
    <property type="match status" value="1"/>
</dbReference>
<dbReference type="GO" id="GO:0005634">
    <property type="term" value="C:nucleus"/>
    <property type="evidence" value="ECO:0007669"/>
    <property type="project" value="TreeGrafter"/>
</dbReference>
<feature type="compositionally biased region" description="Low complexity" evidence="2">
    <location>
        <begin position="1183"/>
        <end position="1197"/>
    </location>
</feature>
<feature type="compositionally biased region" description="Low complexity" evidence="2">
    <location>
        <begin position="562"/>
        <end position="576"/>
    </location>
</feature>
<feature type="region of interest" description="Disordered" evidence="2">
    <location>
        <begin position="999"/>
        <end position="1049"/>
    </location>
</feature>
<feature type="region of interest" description="Disordered" evidence="2">
    <location>
        <begin position="1225"/>
        <end position="1283"/>
    </location>
</feature>
<evidence type="ECO:0000313" key="4">
    <source>
        <dbReference type="Proteomes" id="UP000887572"/>
    </source>
</evidence>
<proteinExistence type="predicted"/>
<evidence type="ECO:0000259" key="3">
    <source>
        <dbReference type="PROSITE" id="PS51156"/>
    </source>
</evidence>
<feature type="compositionally biased region" description="Polar residues" evidence="2">
    <location>
        <begin position="783"/>
        <end position="792"/>
    </location>
</feature>
<feature type="region of interest" description="Disordered" evidence="2">
    <location>
        <begin position="558"/>
        <end position="583"/>
    </location>
</feature>
<dbReference type="GO" id="GO:0000981">
    <property type="term" value="F:DNA-binding transcription factor activity, RNA polymerase II-specific"/>
    <property type="evidence" value="ECO:0007669"/>
    <property type="project" value="TreeGrafter"/>
</dbReference>
<evidence type="ECO:0000313" key="5">
    <source>
        <dbReference type="WBParaSite" id="Gr19_v10_g15403.t1"/>
    </source>
</evidence>